<dbReference type="Gene3D" id="1.10.30.50">
    <property type="match status" value="1"/>
</dbReference>
<dbReference type="Proteomes" id="UP000237839">
    <property type="component" value="Unassembled WGS sequence"/>
</dbReference>
<dbReference type="AlphaFoldDB" id="A0A2S9GY64"/>
<proteinExistence type="predicted"/>
<evidence type="ECO:0008006" key="3">
    <source>
        <dbReference type="Google" id="ProtNLM"/>
    </source>
</evidence>
<protein>
    <recommendedName>
        <fullName evidence="3">HNH endonuclease</fullName>
    </recommendedName>
</protein>
<keyword evidence="2" id="KW-1185">Reference proteome</keyword>
<reference evidence="1 2" key="1">
    <citation type="submission" date="2018-02" db="EMBL/GenBank/DDBJ databases">
        <title>Solimicrobium silvestre gen. nov., sp. nov., isolated from alpine forest soil.</title>
        <authorList>
            <person name="Margesin R."/>
            <person name="Albuquerque L."/>
            <person name="Zhang D.-C."/>
            <person name="Froufe H.J.C."/>
            <person name="Severino R."/>
            <person name="Roxo I."/>
            <person name="Egas C."/>
            <person name="Da Costa M.S."/>
        </authorList>
    </citation>
    <scope>NUCLEOTIDE SEQUENCE [LARGE SCALE GENOMIC DNA]</scope>
    <source>
        <strain evidence="1 2">S20-91</strain>
    </source>
</reference>
<evidence type="ECO:0000313" key="1">
    <source>
        <dbReference type="EMBL" id="PRC92662.1"/>
    </source>
</evidence>
<comment type="caution">
    <text evidence="1">The sequence shown here is derived from an EMBL/GenBank/DDBJ whole genome shotgun (WGS) entry which is preliminary data.</text>
</comment>
<evidence type="ECO:0000313" key="2">
    <source>
        <dbReference type="Proteomes" id="UP000237839"/>
    </source>
</evidence>
<gene>
    <name evidence="1" type="ORF">S2091_2717</name>
</gene>
<sequence>MTVVCSKCLEEKPESGFHKNKAAPSGLRLECKACRKSIGMNYRKIPDVAQKSAVRISEWVKKNPESTKAAQRRHAEKNREMRRQYSRLYQKEHRAQDAERSARQRAEIKRATPNWANLDYIAGIYELCALFRRTGLDWHVDHIIPINGKNVVGFHVENNLQILSAIKNISKGNRLNDLDGGCLLPA</sequence>
<dbReference type="EMBL" id="PUGF01000012">
    <property type="protein sequence ID" value="PRC92662.1"/>
    <property type="molecule type" value="Genomic_DNA"/>
</dbReference>
<accession>A0A2S9GY64</accession>
<organism evidence="1 2">
    <name type="scientific">Solimicrobium silvestre</name>
    <dbReference type="NCBI Taxonomy" id="2099400"/>
    <lineage>
        <taxon>Bacteria</taxon>
        <taxon>Pseudomonadati</taxon>
        <taxon>Pseudomonadota</taxon>
        <taxon>Betaproteobacteria</taxon>
        <taxon>Burkholderiales</taxon>
        <taxon>Oxalobacteraceae</taxon>
        <taxon>Solimicrobium</taxon>
    </lineage>
</organism>
<name>A0A2S9GY64_9BURK</name>